<accession>A0A7Y8K4T9</accession>
<keyword evidence="2" id="KW-0963">Cytoplasm</keyword>
<dbReference type="EMBL" id="JACARG010000016">
    <property type="protein sequence ID" value="NWE13274.1"/>
    <property type="molecule type" value="Genomic_DNA"/>
</dbReference>
<dbReference type="EMBL" id="JACARF010000013">
    <property type="protein sequence ID" value="NWE75986.1"/>
    <property type="molecule type" value="Genomic_DNA"/>
</dbReference>
<name>A0A7Y8K4T9_9PSED</name>
<proteinExistence type="predicted"/>
<keyword evidence="3" id="KW-1005">Bacterial flagellum biogenesis</keyword>
<evidence type="ECO:0000256" key="5">
    <source>
        <dbReference type="ARBA" id="ARBA00093797"/>
    </source>
</evidence>
<reference evidence="8 9" key="1">
    <citation type="submission" date="2020-04" db="EMBL/GenBank/DDBJ databases">
        <title>Molecular characterization of pseudomonads from Agaricus bisporus reveal novel blotch 2 pathogens in Western Europe.</title>
        <authorList>
            <person name="Taparia T."/>
            <person name="Krijger M."/>
            <person name="Haynes E."/>
            <person name="Elpinstone J.G."/>
            <person name="Noble R."/>
            <person name="Van Der Wolf J."/>
        </authorList>
    </citation>
    <scope>NUCLEOTIDE SEQUENCE [LARGE SCALE GENOMIC DNA]</scope>
    <source>
        <strain evidence="7 9">IPO3781</strain>
        <strain evidence="6 8">IPO3782</strain>
    </source>
</reference>
<gene>
    <name evidence="6" type="ORF">HX822_10040</name>
    <name evidence="7" type="ORF">HX828_10495</name>
</gene>
<keyword evidence="4" id="KW-0143">Chaperone</keyword>
<evidence type="ECO:0000256" key="1">
    <source>
        <dbReference type="ARBA" id="ARBA00004514"/>
    </source>
</evidence>
<keyword evidence="7" id="KW-0966">Cell projection</keyword>
<dbReference type="AlphaFoldDB" id="A0A7Y8K4T9"/>
<protein>
    <recommendedName>
        <fullName evidence="5">Flagellar protein FliT</fullName>
    </recommendedName>
</protein>
<evidence type="ECO:0000313" key="6">
    <source>
        <dbReference type="EMBL" id="NWE13274.1"/>
    </source>
</evidence>
<dbReference type="Pfam" id="PF05400">
    <property type="entry name" value="FliT"/>
    <property type="match status" value="1"/>
</dbReference>
<organism evidence="7 9">
    <name type="scientific">Pseudomonas yamanorum</name>
    <dbReference type="NCBI Taxonomy" id="515393"/>
    <lineage>
        <taxon>Bacteria</taxon>
        <taxon>Pseudomonadati</taxon>
        <taxon>Pseudomonadota</taxon>
        <taxon>Gammaproteobacteria</taxon>
        <taxon>Pseudomonadales</taxon>
        <taxon>Pseudomonadaceae</taxon>
        <taxon>Pseudomonas</taxon>
    </lineage>
</organism>
<evidence type="ECO:0000256" key="4">
    <source>
        <dbReference type="ARBA" id="ARBA00023186"/>
    </source>
</evidence>
<dbReference type="Proteomes" id="UP000537188">
    <property type="component" value="Unassembled WGS sequence"/>
</dbReference>
<dbReference type="Proteomes" id="UP000531950">
    <property type="component" value="Unassembled WGS sequence"/>
</dbReference>
<comment type="caution">
    <text evidence="7">The sequence shown here is derived from an EMBL/GenBank/DDBJ whole genome shotgun (WGS) entry which is preliminary data.</text>
</comment>
<dbReference type="InterPro" id="IPR008622">
    <property type="entry name" value="FliT"/>
</dbReference>
<evidence type="ECO:0000313" key="9">
    <source>
        <dbReference type="Proteomes" id="UP000537188"/>
    </source>
</evidence>
<comment type="subcellular location">
    <subcellularLocation>
        <location evidence="1">Cytoplasm</location>
        <location evidence="1">Cytosol</location>
    </subcellularLocation>
</comment>
<dbReference type="RefSeq" id="WP_010166041.1">
    <property type="nucleotide sequence ID" value="NZ_JACAOQ010000014.1"/>
</dbReference>
<evidence type="ECO:0000313" key="8">
    <source>
        <dbReference type="Proteomes" id="UP000531950"/>
    </source>
</evidence>
<evidence type="ECO:0000256" key="2">
    <source>
        <dbReference type="ARBA" id="ARBA00022490"/>
    </source>
</evidence>
<evidence type="ECO:0000256" key="3">
    <source>
        <dbReference type="ARBA" id="ARBA00022795"/>
    </source>
</evidence>
<sequence length="98" mass="10944">MSQALQKIDETREALSEALAERNWSAIGELDLGCRALIDAALNEDSADEAAIRAKLEDLLSVYQQLLEATTGERQAIFEEMSQFNRAKHASKVYHMFG</sequence>
<evidence type="ECO:0000313" key="7">
    <source>
        <dbReference type="EMBL" id="NWE75986.1"/>
    </source>
</evidence>
<keyword evidence="7" id="KW-0282">Flagellum</keyword>
<keyword evidence="7" id="KW-0969">Cilium</keyword>